<dbReference type="AlphaFoldDB" id="B6SZY0"/>
<organism evidence="1">
    <name type="scientific">Zea mays</name>
    <name type="common">Maize</name>
    <dbReference type="NCBI Taxonomy" id="4577"/>
    <lineage>
        <taxon>Eukaryota</taxon>
        <taxon>Viridiplantae</taxon>
        <taxon>Streptophyta</taxon>
        <taxon>Embryophyta</taxon>
        <taxon>Tracheophyta</taxon>
        <taxon>Spermatophyta</taxon>
        <taxon>Magnoliopsida</taxon>
        <taxon>Liliopsida</taxon>
        <taxon>Poales</taxon>
        <taxon>Poaceae</taxon>
        <taxon>PACMAD clade</taxon>
        <taxon>Panicoideae</taxon>
        <taxon>Andropogonodae</taxon>
        <taxon>Andropogoneae</taxon>
        <taxon>Tripsacinae</taxon>
        <taxon>Zea</taxon>
    </lineage>
</organism>
<reference evidence="1" key="1">
    <citation type="journal article" date="2009" name="Plant Mol. Biol.">
        <title>Insights into corn genes derived from large-scale cDNA sequencing.</title>
        <authorList>
            <person name="Alexandrov N.N."/>
            <person name="Brover V.V."/>
            <person name="Freidin S."/>
            <person name="Troukhan M.E."/>
            <person name="Tatarinova T.V."/>
            <person name="Zhang H."/>
            <person name="Swaller T.J."/>
            <person name="Lu Y.P."/>
            <person name="Bouck J."/>
            <person name="Flavell R.B."/>
            <person name="Feldmann K.A."/>
        </authorList>
    </citation>
    <scope>NUCLEOTIDE SEQUENCE</scope>
</reference>
<dbReference type="EMBL" id="EU958295">
    <property type="protein sequence ID" value="ACG30413.1"/>
    <property type="molecule type" value="mRNA"/>
</dbReference>
<accession>B6SZY0</accession>
<dbReference type="HOGENOM" id="CLU_2964238_0_0_1"/>
<protein>
    <submittedName>
        <fullName evidence="1">Uncharacterized protein</fullName>
    </submittedName>
</protein>
<evidence type="ECO:0000313" key="1">
    <source>
        <dbReference type="EMBL" id="ACG30413.1"/>
    </source>
</evidence>
<proteinExistence type="evidence at transcript level"/>
<name>B6SZY0_MAIZE</name>
<sequence length="59" mass="6545">MTKMEMYKHVKAGQIKGQLKAYAAVHGITELHESGNGASSKALACLKHPHEFLKRRAKI</sequence>